<proteinExistence type="inferred from homology"/>
<dbReference type="InterPro" id="IPR002547">
    <property type="entry name" value="tRNA-bd_dom"/>
</dbReference>
<dbReference type="SUPFAM" id="SSF50249">
    <property type="entry name" value="Nucleic acid-binding proteins"/>
    <property type="match status" value="1"/>
</dbReference>
<feature type="compositionally biased region" description="Pro residues" evidence="14">
    <location>
        <begin position="28"/>
        <end position="46"/>
    </location>
</feature>
<keyword evidence="17" id="KW-1185">Reference proteome</keyword>
<evidence type="ECO:0000256" key="5">
    <source>
        <dbReference type="ARBA" id="ARBA00022741"/>
    </source>
</evidence>
<dbReference type="SUPFAM" id="SSF52374">
    <property type="entry name" value="Nucleotidylyl transferase"/>
    <property type="match status" value="2"/>
</dbReference>
<evidence type="ECO:0000256" key="4">
    <source>
        <dbReference type="ARBA" id="ARBA00022598"/>
    </source>
</evidence>
<dbReference type="OrthoDB" id="24670at2759"/>
<keyword evidence="9 13" id="KW-0030">Aminoacyl-tRNA synthetase</keyword>
<dbReference type="GO" id="GO:0006431">
    <property type="term" value="P:methionyl-tRNA aminoacylation"/>
    <property type="evidence" value="ECO:0007669"/>
    <property type="project" value="InterPro"/>
</dbReference>
<dbReference type="PANTHER" id="PTHR43326">
    <property type="entry name" value="METHIONYL-TRNA SYNTHETASE"/>
    <property type="match status" value="1"/>
</dbReference>
<keyword evidence="3 12" id="KW-0820">tRNA-binding</keyword>
<evidence type="ECO:0000256" key="11">
    <source>
        <dbReference type="ARBA" id="ARBA00047364"/>
    </source>
</evidence>
<accession>A0A8J2SXC4</accession>
<evidence type="ECO:0000256" key="2">
    <source>
        <dbReference type="ARBA" id="ARBA00022490"/>
    </source>
</evidence>
<keyword evidence="7 12" id="KW-0694">RNA-binding</keyword>
<comment type="similarity">
    <text evidence="13">Belongs to the class-I aminoacyl-tRNA synthetase family.</text>
</comment>
<dbReference type="GO" id="GO:0004825">
    <property type="term" value="F:methionine-tRNA ligase activity"/>
    <property type="evidence" value="ECO:0007669"/>
    <property type="project" value="UniProtKB-EC"/>
</dbReference>
<keyword evidence="5 13" id="KW-0547">Nucleotide-binding</keyword>
<evidence type="ECO:0000256" key="8">
    <source>
        <dbReference type="ARBA" id="ARBA00022917"/>
    </source>
</evidence>
<name>A0A8J2SXC4_9STRA</name>
<organism evidence="16 17">
    <name type="scientific">Pelagomonas calceolata</name>
    <dbReference type="NCBI Taxonomy" id="35677"/>
    <lineage>
        <taxon>Eukaryota</taxon>
        <taxon>Sar</taxon>
        <taxon>Stramenopiles</taxon>
        <taxon>Ochrophyta</taxon>
        <taxon>Pelagophyceae</taxon>
        <taxon>Pelagomonadales</taxon>
        <taxon>Pelagomonadaceae</taxon>
        <taxon>Pelagomonas</taxon>
    </lineage>
</organism>
<feature type="region of interest" description="Disordered" evidence="14">
    <location>
        <begin position="354"/>
        <end position="399"/>
    </location>
</feature>
<dbReference type="Gene3D" id="2.170.220.10">
    <property type="match status" value="2"/>
</dbReference>
<dbReference type="InterPro" id="IPR014729">
    <property type="entry name" value="Rossmann-like_a/b/a_fold"/>
</dbReference>
<dbReference type="Pfam" id="PF01588">
    <property type="entry name" value="tRNA_bind"/>
    <property type="match status" value="1"/>
</dbReference>
<dbReference type="Pfam" id="PF09334">
    <property type="entry name" value="tRNA-synt_1g"/>
    <property type="match status" value="4"/>
</dbReference>
<dbReference type="PROSITE" id="PS50886">
    <property type="entry name" value="TRBD"/>
    <property type="match status" value="1"/>
</dbReference>
<evidence type="ECO:0000256" key="6">
    <source>
        <dbReference type="ARBA" id="ARBA00022840"/>
    </source>
</evidence>
<keyword evidence="4 13" id="KW-0436">Ligase</keyword>
<dbReference type="Gene3D" id="1.10.730.10">
    <property type="entry name" value="Isoleucyl-tRNA Synthetase, Domain 1"/>
    <property type="match status" value="1"/>
</dbReference>
<feature type="region of interest" description="Disordered" evidence="14">
    <location>
        <begin position="20"/>
        <end position="59"/>
    </location>
</feature>
<dbReference type="PANTHER" id="PTHR43326:SF2">
    <property type="entry name" value="METHIONINE--TRNA LIGASE"/>
    <property type="match status" value="1"/>
</dbReference>
<dbReference type="AlphaFoldDB" id="A0A8J2SXC4"/>
<feature type="compositionally biased region" description="Basic and acidic residues" evidence="14">
    <location>
        <begin position="375"/>
        <end position="388"/>
    </location>
</feature>
<dbReference type="EMBL" id="CAKKNE010000004">
    <property type="protein sequence ID" value="CAH0375179.1"/>
    <property type="molecule type" value="Genomic_DNA"/>
</dbReference>
<evidence type="ECO:0000256" key="13">
    <source>
        <dbReference type="RuleBase" id="RU363039"/>
    </source>
</evidence>
<evidence type="ECO:0000256" key="9">
    <source>
        <dbReference type="ARBA" id="ARBA00023146"/>
    </source>
</evidence>
<dbReference type="InterPro" id="IPR033911">
    <property type="entry name" value="MetRS_core"/>
</dbReference>
<evidence type="ECO:0000259" key="15">
    <source>
        <dbReference type="PROSITE" id="PS50886"/>
    </source>
</evidence>
<dbReference type="InterPro" id="IPR015413">
    <property type="entry name" value="Methionyl/Leucyl_tRNA_Synth"/>
</dbReference>
<keyword evidence="6 13" id="KW-0067">ATP-binding</keyword>
<dbReference type="Gene3D" id="2.40.50.140">
    <property type="entry name" value="Nucleic acid-binding proteins"/>
    <property type="match status" value="1"/>
</dbReference>
<evidence type="ECO:0000256" key="7">
    <source>
        <dbReference type="ARBA" id="ARBA00022884"/>
    </source>
</evidence>
<evidence type="ECO:0000256" key="3">
    <source>
        <dbReference type="ARBA" id="ARBA00022555"/>
    </source>
</evidence>
<protein>
    <recommendedName>
        <fullName evidence="1">methionine--tRNA ligase</fullName>
        <ecNumber evidence="1">6.1.1.10</ecNumber>
    </recommendedName>
    <alternativeName>
        <fullName evidence="10">Methionyl-tRNA synthetase</fullName>
    </alternativeName>
</protein>
<feature type="domain" description="TRNA-binding" evidence="15">
    <location>
        <begin position="734"/>
        <end position="838"/>
    </location>
</feature>
<dbReference type="InterPro" id="IPR009080">
    <property type="entry name" value="tRNAsynth_Ia_anticodon-bd"/>
</dbReference>
<dbReference type="GO" id="GO:0000049">
    <property type="term" value="F:tRNA binding"/>
    <property type="evidence" value="ECO:0007669"/>
    <property type="project" value="UniProtKB-UniRule"/>
</dbReference>
<evidence type="ECO:0000256" key="12">
    <source>
        <dbReference type="PROSITE-ProRule" id="PRU00209"/>
    </source>
</evidence>
<comment type="catalytic activity">
    <reaction evidence="11">
        <text>tRNA(Met) + L-methionine + ATP = L-methionyl-tRNA(Met) + AMP + diphosphate</text>
        <dbReference type="Rhea" id="RHEA:13481"/>
        <dbReference type="Rhea" id="RHEA-COMP:9667"/>
        <dbReference type="Rhea" id="RHEA-COMP:9698"/>
        <dbReference type="ChEBI" id="CHEBI:30616"/>
        <dbReference type="ChEBI" id="CHEBI:33019"/>
        <dbReference type="ChEBI" id="CHEBI:57844"/>
        <dbReference type="ChEBI" id="CHEBI:78442"/>
        <dbReference type="ChEBI" id="CHEBI:78530"/>
        <dbReference type="ChEBI" id="CHEBI:456215"/>
        <dbReference type="EC" id="6.1.1.10"/>
    </reaction>
</comment>
<keyword evidence="8 13" id="KW-0648">Protein biosynthesis</keyword>
<dbReference type="Gene3D" id="3.40.50.620">
    <property type="entry name" value="HUPs"/>
    <property type="match status" value="3"/>
</dbReference>
<gene>
    <name evidence="16" type="ORF">PECAL_4P25050</name>
</gene>
<dbReference type="CDD" id="cd00814">
    <property type="entry name" value="MetRS_core"/>
    <property type="match status" value="1"/>
</dbReference>
<evidence type="ECO:0000256" key="10">
    <source>
        <dbReference type="ARBA" id="ARBA00030904"/>
    </source>
</evidence>
<dbReference type="InterPro" id="IPR012340">
    <property type="entry name" value="NA-bd_OB-fold"/>
</dbReference>
<evidence type="ECO:0000256" key="1">
    <source>
        <dbReference type="ARBA" id="ARBA00012838"/>
    </source>
</evidence>
<dbReference type="SUPFAM" id="SSF47323">
    <property type="entry name" value="Anticodon-binding domain of a subclass of class I aminoacyl-tRNA synthetases"/>
    <property type="match status" value="1"/>
</dbReference>
<dbReference type="GO" id="GO:0005524">
    <property type="term" value="F:ATP binding"/>
    <property type="evidence" value="ECO:0007669"/>
    <property type="project" value="UniProtKB-KW"/>
</dbReference>
<keyword evidence="2" id="KW-0963">Cytoplasm</keyword>
<dbReference type="EC" id="6.1.1.10" evidence="1"/>
<comment type="caution">
    <text evidence="16">The sequence shown here is derived from an EMBL/GenBank/DDBJ whole genome shotgun (WGS) entry which is preliminary data.</text>
</comment>
<evidence type="ECO:0000256" key="14">
    <source>
        <dbReference type="SAM" id="MobiDB-lite"/>
    </source>
</evidence>
<reference evidence="16" key="1">
    <citation type="submission" date="2021-11" db="EMBL/GenBank/DDBJ databases">
        <authorList>
            <consortium name="Genoscope - CEA"/>
            <person name="William W."/>
        </authorList>
    </citation>
    <scope>NUCLEOTIDE SEQUENCE</scope>
</reference>
<dbReference type="Proteomes" id="UP000789595">
    <property type="component" value="Unassembled WGS sequence"/>
</dbReference>
<evidence type="ECO:0000313" key="16">
    <source>
        <dbReference type="EMBL" id="CAH0375179.1"/>
    </source>
</evidence>
<evidence type="ECO:0000313" key="17">
    <source>
        <dbReference type="Proteomes" id="UP000789595"/>
    </source>
</evidence>
<sequence length="897" mass="97267">MSARASDAAIDERSSTLALVGAAGGGAPKPPKAPKAPKAAAPPKPPAAAKKGKGKKKEKVDIAMEPALPLADLLGSTNFPQTEGEYYVTTAINYANGAPHMGHAYEALVTDVVARYHRLSGKKLCGNQTVSFEQLRGRRRRGDGVGRPKLDFHTGKKTFMLTGADEHGQKIANTAAAQNITPQELVDTCVARFKALDERLDVAYDDYLRTTSERHKACCRELWRRCASKGDVFLERYDGWYDERAEQFVKASDAKLQNYKDADGIPLKRTTEECYFFRLGKYAPAVRKHIEANPEFVQPEARRKDVLKMLDDAEEIEKLSISRTTFDWGVGLPEGFDEGHVRVQCLSLRGDGVDATRATGAPPTRRRRQGAITAGDRRARGSRRERGTSVRRRRVDGASHDAVDATRHRTQVMYVWIDALTNYVTGAGGLGEHNGKDFTKGGGRWPADCHIIGKDIVRFHAIYWPAFLMSAELPLPKSVFCHGFVLDSVGAKMSKTLGNVVDPNALLDDGVQPDSFRYFCVKDASPGADVKFSRPALVLAHNTELADAFGNLLHRATALASSKCNGQVPAPVKVEVGKPFDLASLRNDSVKAMASLDVGAYAKRVMACCRDANKWVADLEPWKMKDDAADKRQEVLRLLLEACYALSLFLAPLAPRAATFALRRVGGQPMATSKLKADFSNLQTGARVTPGAPLFAQIEVDGGASAALAKEKKKKVVSKKPEAFVDYTDADDTAASRLALVVGKIVEVWPHPDSDKLFCEKIDCGEAFGGVREVASGLQKHYKVDDLKDRVVLVAANLKAKKLAGFPSHGMVLCATAPDGSLSCVDPPKSAKPGDVVALAGLKNPPASESQVDKKKLFAKAQPHFVVRGNVCYYKDKPFDINGAPCTAAVADGASIN</sequence>
<dbReference type="InterPro" id="IPR023457">
    <property type="entry name" value="Met-tRNA_synth_2"/>
</dbReference>